<proteinExistence type="predicted"/>
<dbReference type="Pfam" id="PF12587">
    <property type="entry name" value="DUF3761"/>
    <property type="match status" value="1"/>
</dbReference>
<feature type="compositionally biased region" description="Low complexity" evidence="1">
    <location>
        <begin position="43"/>
        <end position="69"/>
    </location>
</feature>
<feature type="compositionally biased region" description="Low complexity" evidence="1">
    <location>
        <begin position="192"/>
        <end position="236"/>
    </location>
</feature>
<feature type="transmembrane region" description="Helical" evidence="2">
    <location>
        <begin position="21"/>
        <end position="38"/>
    </location>
</feature>
<keyword evidence="2" id="KW-1133">Transmembrane helix</keyword>
<dbReference type="InterPro" id="IPR005543">
    <property type="entry name" value="PASTA_dom"/>
</dbReference>
<feature type="compositionally biased region" description="Polar residues" evidence="1">
    <location>
        <begin position="238"/>
        <end position="247"/>
    </location>
</feature>
<dbReference type="RefSeq" id="WP_261953246.1">
    <property type="nucleotide sequence ID" value="NZ_AP026073.1"/>
</dbReference>
<accession>A0ABM7ZSG9</accession>
<feature type="compositionally biased region" description="Polar residues" evidence="1">
    <location>
        <begin position="135"/>
        <end position="146"/>
    </location>
</feature>
<dbReference type="Gene3D" id="3.30.10.20">
    <property type="match status" value="1"/>
</dbReference>
<dbReference type="Proteomes" id="UP001059597">
    <property type="component" value="Chromosome"/>
</dbReference>
<keyword evidence="2" id="KW-0812">Transmembrane</keyword>
<sequence>MARNQRPQPTAEDKKNVRVGCGIMLAALLAVGGCGALINDDNASSSKVSSPTAASPDTSSSSASSSLSTFDDKPNTVTVDDFVGMGLQAAQDAAQDDGLYRLDSTDATGQGRQQVWDRNWTVCAQTPAAGETMSADDTLTFDTVKSSEGETCDDPTGSAGSEDSSTSGTGDSSTVAGTGDDYGDDGSATVAGTGDDQTDGSSDSGSSSLTGGSYSSGDESSSSASSAGSPQAPAGATAQCNDGSYSYSAHRRGTCSHHRGVAVWLASVPS</sequence>
<evidence type="ECO:0000313" key="5">
    <source>
        <dbReference type="Proteomes" id="UP001059597"/>
    </source>
</evidence>
<organism evidence="4 5">
    <name type="scientific">Streptomyces nigrescens</name>
    <dbReference type="NCBI Taxonomy" id="1920"/>
    <lineage>
        <taxon>Bacteria</taxon>
        <taxon>Bacillati</taxon>
        <taxon>Actinomycetota</taxon>
        <taxon>Actinomycetes</taxon>
        <taxon>Kitasatosporales</taxon>
        <taxon>Streptomycetaceae</taxon>
        <taxon>Streptomyces</taxon>
    </lineage>
</organism>
<dbReference type="PROSITE" id="PS51178">
    <property type="entry name" value="PASTA"/>
    <property type="match status" value="1"/>
</dbReference>
<keyword evidence="5" id="KW-1185">Reference proteome</keyword>
<name>A0ABM7ZSG9_STRNI</name>
<evidence type="ECO:0000259" key="3">
    <source>
        <dbReference type="PROSITE" id="PS51178"/>
    </source>
</evidence>
<gene>
    <name evidence="4" type="ORF">HEK616_28160</name>
</gene>
<dbReference type="Pfam" id="PF03793">
    <property type="entry name" value="PASTA"/>
    <property type="match status" value="1"/>
</dbReference>
<dbReference type="InterPro" id="IPR022236">
    <property type="entry name" value="DUF3761"/>
</dbReference>
<feature type="domain" description="PASTA" evidence="3">
    <location>
        <begin position="73"/>
        <end position="145"/>
    </location>
</feature>
<dbReference type="EMBL" id="AP026073">
    <property type="protein sequence ID" value="BDM69329.1"/>
    <property type="molecule type" value="Genomic_DNA"/>
</dbReference>
<keyword evidence="2" id="KW-0472">Membrane</keyword>
<feature type="region of interest" description="Disordered" evidence="1">
    <location>
        <begin position="128"/>
        <end position="252"/>
    </location>
</feature>
<dbReference type="PROSITE" id="PS51257">
    <property type="entry name" value="PROKAR_LIPOPROTEIN"/>
    <property type="match status" value="1"/>
</dbReference>
<feature type="compositionally biased region" description="Low complexity" evidence="1">
    <location>
        <begin position="156"/>
        <end position="179"/>
    </location>
</feature>
<evidence type="ECO:0000256" key="1">
    <source>
        <dbReference type="SAM" id="MobiDB-lite"/>
    </source>
</evidence>
<reference evidence="4" key="1">
    <citation type="submission" date="2022-06" db="EMBL/GenBank/DDBJ databases">
        <title>Complete genome sequence of Streptomyces nigrescens HEK616.</title>
        <authorList>
            <person name="Asamizu S."/>
            <person name="Onaka H."/>
        </authorList>
    </citation>
    <scope>NUCLEOTIDE SEQUENCE</scope>
    <source>
        <strain evidence="4">HEK616</strain>
    </source>
</reference>
<feature type="region of interest" description="Disordered" evidence="1">
    <location>
        <begin position="43"/>
        <end position="75"/>
    </location>
</feature>
<evidence type="ECO:0000256" key="2">
    <source>
        <dbReference type="SAM" id="Phobius"/>
    </source>
</evidence>
<protein>
    <recommendedName>
        <fullName evidence="3">PASTA domain-containing protein</fullName>
    </recommendedName>
</protein>
<evidence type="ECO:0000313" key="4">
    <source>
        <dbReference type="EMBL" id="BDM69329.1"/>
    </source>
</evidence>